<dbReference type="PANTHER" id="PTHR43731:SF14">
    <property type="entry name" value="PRESENILIN-ASSOCIATED RHOMBOID-LIKE PROTEIN, MITOCHONDRIAL"/>
    <property type="match status" value="1"/>
</dbReference>
<evidence type="ECO:0000256" key="3">
    <source>
        <dbReference type="ARBA" id="ARBA00022692"/>
    </source>
</evidence>
<dbReference type="InterPro" id="IPR022764">
    <property type="entry name" value="Peptidase_S54_rhomboid_dom"/>
</dbReference>
<comment type="similarity">
    <text evidence="2">Belongs to the peptidase S54 family.</text>
</comment>
<dbReference type="Pfam" id="PF01694">
    <property type="entry name" value="Rhomboid"/>
    <property type="match status" value="1"/>
</dbReference>
<protein>
    <submittedName>
        <fullName evidence="9">Rhomboid family intramembrane serine protease</fullName>
    </submittedName>
</protein>
<dbReference type="PANTHER" id="PTHR43731">
    <property type="entry name" value="RHOMBOID PROTEASE"/>
    <property type="match status" value="1"/>
</dbReference>
<keyword evidence="6 7" id="KW-0472">Membrane</keyword>
<dbReference type="SUPFAM" id="SSF144091">
    <property type="entry name" value="Rhomboid-like"/>
    <property type="match status" value="1"/>
</dbReference>
<keyword evidence="3 7" id="KW-0812">Transmembrane</keyword>
<feature type="transmembrane region" description="Helical" evidence="7">
    <location>
        <begin position="117"/>
        <end position="138"/>
    </location>
</feature>
<evidence type="ECO:0000313" key="10">
    <source>
        <dbReference type="Proteomes" id="UP000808337"/>
    </source>
</evidence>
<evidence type="ECO:0000256" key="6">
    <source>
        <dbReference type="ARBA" id="ARBA00023136"/>
    </source>
</evidence>
<feature type="transmembrane region" description="Helical" evidence="7">
    <location>
        <begin position="84"/>
        <end position="105"/>
    </location>
</feature>
<evidence type="ECO:0000313" key="9">
    <source>
        <dbReference type="EMBL" id="MBK9985052.1"/>
    </source>
</evidence>
<dbReference type="Proteomes" id="UP000808337">
    <property type="component" value="Unassembled WGS sequence"/>
</dbReference>
<reference evidence="9 10" key="1">
    <citation type="submission" date="2020-10" db="EMBL/GenBank/DDBJ databases">
        <title>Connecting structure to function with the recovery of over 1000 high-quality activated sludge metagenome-assembled genomes encoding full-length rRNA genes using long-read sequencing.</title>
        <authorList>
            <person name="Singleton C.M."/>
            <person name="Petriglieri F."/>
            <person name="Kristensen J.M."/>
            <person name="Kirkegaard R.H."/>
            <person name="Michaelsen T.Y."/>
            <person name="Andersen M.H."/>
            <person name="Karst S.M."/>
            <person name="Dueholm M.S."/>
            <person name="Nielsen P.H."/>
            <person name="Albertsen M."/>
        </authorList>
    </citation>
    <scope>NUCLEOTIDE SEQUENCE [LARGE SCALE GENOMIC DNA]</scope>
    <source>
        <strain evidence="9">Ribe_18-Q3-R11-54_MAXAC.273</strain>
    </source>
</reference>
<keyword evidence="4" id="KW-0378">Hydrolase</keyword>
<gene>
    <name evidence="9" type="ORF">IPP15_22280</name>
</gene>
<evidence type="ECO:0000256" key="7">
    <source>
        <dbReference type="SAM" id="Phobius"/>
    </source>
</evidence>
<comment type="caution">
    <text evidence="9">The sequence shown here is derived from an EMBL/GenBank/DDBJ whole genome shotgun (WGS) entry which is preliminary data.</text>
</comment>
<evidence type="ECO:0000256" key="4">
    <source>
        <dbReference type="ARBA" id="ARBA00022801"/>
    </source>
</evidence>
<dbReference type="EMBL" id="JADKGY010000032">
    <property type="protein sequence ID" value="MBK9985052.1"/>
    <property type="molecule type" value="Genomic_DNA"/>
</dbReference>
<evidence type="ECO:0000256" key="2">
    <source>
        <dbReference type="ARBA" id="ARBA00009045"/>
    </source>
</evidence>
<dbReference type="Gene3D" id="1.20.1540.10">
    <property type="entry name" value="Rhomboid-like"/>
    <property type="match status" value="1"/>
</dbReference>
<evidence type="ECO:0000259" key="8">
    <source>
        <dbReference type="Pfam" id="PF01694"/>
    </source>
</evidence>
<dbReference type="InterPro" id="IPR050925">
    <property type="entry name" value="Rhomboid_protease_S54"/>
</dbReference>
<feature type="domain" description="Peptidase S54 rhomboid" evidence="8">
    <location>
        <begin position="44"/>
        <end position="193"/>
    </location>
</feature>
<dbReference type="InterPro" id="IPR035952">
    <property type="entry name" value="Rhomboid-like_sf"/>
</dbReference>
<feature type="transmembrane region" description="Helical" evidence="7">
    <location>
        <begin position="150"/>
        <end position="170"/>
    </location>
</feature>
<evidence type="ECO:0000256" key="1">
    <source>
        <dbReference type="ARBA" id="ARBA00004141"/>
    </source>
</evidence>
<comment type="subcellular location">
    <subcellularLocation>
        <location evidence="1">Membrane</location>
        <topology evidence="1">Multi-pass membrane protein</topology>
    </subcellularLocation>
</comment>
<keyword evidence="9" id="KW-0645">Protease</keyword>
<organism evidence="9 10">
    <name type="scientific">Candidatus Opimibacter skivensis</name>
    <dbReference type="NCBI Taxonomy" id="2982028"/>
    <lineage>
        <taxon>Bacteria</taxon>
        <taxon>Pseudomonadati</taxon>
        <taxon>Bacteroidota</taxon>
        <taxon>Saprospiria</taxon>
        <taxon>Saprospirales</taxon>
        <taxon>Saprospiraceae</taxon>
        <taxon>Candidatus Opimibacter</taxon>
    </lineage>
</organism>
<dbReference type="GO" id="GO:0006508">
    <property type="term" value="P:proteolysis"/>
    <property type="evidence" value="ECO:0007669"/>
    <property type="project" value="UniProtKB-KW"/>
</dbReference>
<feature type="transmembrane region" description="Helical" evidence="7">
    <location>
        <begin position="176"/>
        <end position="196"/>
    </location>
</feature>
<evidence type="ECO:0000256" key="5">
    <source>
        <dbReference type="ARBA" id="ARBA00022989"/>
    </source>
</evidence>
<dbReference type="GO" id="GO:0004252">
    <property type="term" value="F:serine-type endopeptidase activity"/>
    <property type="evidence" value="ECO:0007669"/>
    <property type="project" value="InterPro"/>
</dbReference>
<proteinExistence type="inferred from homology"/>
<feature type="transmembrane region" description="Helical" evidence="7">
    <location>
        <begin position="46"/>
        <end position="72"/>
    </location>
</feature>
<dbReference type="GO" id="GO:0016020">
    <property type="term" value="C:membrane"/>
    <property type="evidence" value="ECO:0007669"/>
    <property type="project" value="UniProtKB-SubCell"/>
</dbReference>
<accession>A0A9D7SXR9</accession>
<dbReference type="AlphaFoldDB" id="A0A9D7SXR9"/>
<keyword evidence="5 7" id="KW-1133">Transmembrane helix</keyword>
<sequence length="204" mass="22468">MMPITPIVKHLLILNALFFIAIHLLPEHIAEMMPFYSPATGQFQPFQIITYMFTHFDVSHIFFNMLSLYFMGPAVEMTLGPKRFLGLYMISGLVALAAHCLVFYLPYLMGSTDMAPVFSVLGASGAVFGVVIAFATLYPDRELMLLFPPIPIKAWVMALILIGIGLYQGLTGTGGNVAHFAHLGGALAGFILARHWKNGGRFLK</sequence>
<feature type="transmembrane region" description="Helical" evidence="7">
    <location>
        <begin position="7"/>
        <end position="26"/>
    </location>
</feature>
<name>A0A9D7SXR9_9BACT</name>